<reference evidence="1" key="1">
    <citation type="submission" date="2017-05" db="UniProtKB">
        <authorList>
            <consortium name="EnsemblMetazoa"/>
        </authorList>
    </citation>
    <scope>IDENTIFICATION</scope>
</reference>
<organism evidence="1">
    <name type="scientific">Amphimedon queenslandica</name>
    <name type="common">Sponge</name>
    <dbReference type="NCBI Taxonomy" id="400682"/>
    <lineage>
        <taxon>Eukaryota</taxon>
        <taxon>Metazoa</taxon>
        <taxon>Porifera</taxon>
        <taxon>Demospongiae</taxon>
        <taxon>Heteroscleromorpha</taxon>
        <taxon>Haplosclerida</taxon>
        <taxon>Niphatidae</taxon>
        <taxon>Amphimedon</taxon>
    </lineage>
</organism>
<dbReference type="InParanoid" id="A0A1X7SEZ4"/>
<evidence type="ECO:0000313" key="1">
    <source>
        <dbReference type="EnsemblMetazoa" id="Aqu2.1.00648_001"/>
    </source>
</evidence>
<accession>A0A1X7SEZ4</accession>
<dbReference type="AlphaFoldDB" id="A0A1X7SEZ4"/>
<dbReference type="EnsemblMetazoa" id="Aqu2.1.00648_001">
    <property type="protein sequence ID" value="Aqu2.1.00648_001"/>
    <property type="gene ID" value="Aqu2.1.00648"/>
</dbReference>
<name>A0A1X7SEZ4_AMPQE</name>
<protein>
    <submittedName>
        <fullName evidence="1">Uncharacterized protein</fullName>
    </submittedName>
</protein>
<sequence length="61" mass="7405">RSQLCYCSQVWSPMHLKDIRVLELVQRRATKYILSGSVLSYKDRLIKLNLLPLMYWYDFHD</sequence>
<proteinExistence type="predicted"/>